<dbReference type="GO" id="GO:0006508">
    <property type="term" value="P:proteolysis"/>
    <property type="evidence" value="ECO:0007669"/>
    <property type="project" value="InterPro"/>
</dbReference>
<dbReference type="InterPro" id="IPR051487">
    <property type="entry name" value="Ser/Thr_Proteases_Immune/Dev"/>
</dbReference>
<dbReference type="InterPro" id="IPR018114">
    <property type="entry name" value="TRYPSIN_HIS"/>
</dbReference>
<evidence type="ECO:0000256" key="1">
    <source>
        <dbReference type="ARBA" id="ARBA00023157"/>
    </source>
</evidence>
<gene>
    <name evidence="5" type="ORF">PIBRA_LOCUS7242</name>
</gene>
<dbReference type="PROSITE" id="PS00134">
    <property type="entry name" value="TRYPSIN_HIS"/>
    <property type="match status" value="1"/>
</dbReference>
<evidence type="ECO:0000256" key="3">
    <source>
        <dbReference type="SAM" id="SignalP"/>
    </source>
</evidence>
<dbReference type="PANTHER" id="PTHR24256">
    <property type="entry name" value="TRYPTASE-RELATED"/>
    <property type="match status" value="1"/>
</dbReference>
<dbReference type="InterPro" id="IPR009003">
    <property type="entry name" value="Peptidase_S1_PA"/>
</dbReference>
<keyword evidence="6" id="KW-1185">Reference proteome</keyword>
<protein>
    <recommendedName>
        <fullName evidence="4">Peptidase S1 domain-containing protein</fullName>
    </recommendedName>
</protein>
<dbReference type="AlphaFoldDB" id="A0A9P0TKV2"/>
<dbReference type="PROSITE" id="PS50240">
    <property type="entry name" value="TRYPSIN_DOM"/>
    <property type="match status" value="1"/>
</dbReference>
<keyword evidence="3" id="KW-0732">Signal</keyword>
<dbReference type="GO" id="GO:0004252">
    <property type="term" value="F:serine-type endopeptidase activity"/>
    <property type="evidence" value="ECO:0007669"/>
    <property type="project" value="InterPro"/>
</dbReference>
<evidence type="ECO:0000259" key="4">
    <source>
        <dbReference type="PROSITE" id="PS50240"/>
    </source>
</evidence>
<feature type="chain" id="PRO_5040498915" description="Peptidase S1 domain-containing protein" evidence="3">
    <location>
        <begin position="17"/>
        <end position="288"/>
    </location>
</feature>
<dbReference type="OrthoDB" id="5597713at2759"/>
<feature type="domain" description="Peptidase S1" evidence="4">
    <location>
        <begin position="38"/>
        <end position="283"/>
    </location>
</feature>
<dbReference type="Pfam" id="PF00089">
    <property type="entry name" value="Trypsin"/>
    <property type="match status" value="1"/>
</dbReference>
<dbReference type="InterPro" id="IPR043504">
    <property type="entry name" value="Peptidase_S1_PA_chymotrypsin"/>
</dbReference>
<dbReference type="SMART" id="SM00020">
    <property type="entry name" value="Tryp_SPc"/>
    <property type="match status" value="1"/>
</dbReference>
<dbReference type="Gene3D" id="2.40.10.10">
    <property type="entry name" value="Trypsin-like serine proteases"/>
    <property type="match status" value="1"/>
</dbReference>
<feature type="signal peptide" evidence="3">
    <location>
        <begin position="1"/>
        <end position="16"/>
    </location>
</feature>
<sequence>MLTLFIFVLAFVTAFADNTPVYHASSQDLDVSLSQGRIVSGWEADEGQFPYQLSLRMVNQNGRVSACGATLIHNEWALTAGHCPAGRVTLVVRAGVTDIKRPQLMFETSEYYTHPLFVDLLPFVQPNDIALIKFPRPVEYNDALQPIRLQSSYHKDKNYENVVFTAFGWGRNWTAGVSPEVMNWVYLKGVSNEGCRAAFGGSSIIEDSTICAAYYNVTSQSVCQGDSGGGMTILDNDGELSQLGIASFVSNSGCHTEIPAGFIRTGHYHDWYTEVTGLKFDWVPGADI</sequence>
<evidence type="ECO:0000256" key="2">
    <source>
        <dbReference type="ARBA" id="ARBA00024195"/>
    </source>
</evidence>
<dbReference type="InterPro" id="IPR001314">
    <property type="entry name" value="Peptidase_S1A"/>
</dbReference>
<keyword evidence="1" id="KW-1015">Disulfide bond</keyword>
<dbReference type="CDD" id="cd00190">
    <property type="entry name" value="Tryp_SPc"/>
    <property type="match status" value="1"/>
</dbReference>
<dbReference type="Proteomes" id="UP001152562">
    <property type="component" value="Unassembled WGS sequence"/>
</dbReference>
<dbReference type="EMBL" id="CALOZG010000010">
    <property type="protein sequence ID" value="CAH4030611.1"/>
    <property type="molecule type" value="Genomic_DNA"/>
</dbReference>
<dbReference type="InterPro" id="IPR001254">
    <property type="entry name" value="Trypsin_dom"/>
</dbReference>
<dbReference type="SUPFAM" id="SSF50494">
    <property type="entry name" value="Trypsin-like serine proteases"/>
    <property type="match status" value="1"/>
</dbReference>
<comment type="similarity">
    <text evidence="2">Belongs to the peptidase S1 family. CLIP subfamily.</text>
</comment>
<comment type="caution">
    <text evidence="5">The sequence shown here is derived from an EMBL/GenBank/DDBJ whole genome shotgun (WGS) entry which is preliminary data.</text>
</comment>
<reference evidence="5" key="1">
    <citation type="submission" date="2022-05" db="EMBL/GenBank/DDBJ databases">
        <authorList>
            <person name="Okamura Y."/>
        </authorList>
    </citation>
    <scope>NUCLEOTIDE SEQUENCE</scope>
</reference>
<name>A0A9P0TKV2_PIEBR</name>
<evidence type="ECO:0000313" key="6">
    <source>
        <dbReference type="Proteomes" id="UP001152562"/>
    </source>
</evidence>
<accession>A0A9P0TKV2</accession>
<organism evidence="5 6">
    <name type="scientific">Pieris brassicae</name>
    <name type="common">White butterfly</name>
    <name type="synonym">Large white butterfly</name>
    <dbReference type="NCBI Taxonomy" id="7116"/>
    <lineage>
        <taxon>Eukaryota</taxon>
        <taxon>Metazoa</taxon>
        <taxon>Ecdysozoa</taxon>
        <taxon>Arthropoda</taxon>
        <taxon>Hexapoda</taxon>
        <taxon>Insecta</taxon>
        <taxon>Pterygota</taxon>
        <taxon>Neoptera</taxon>
        <taxon>Endopterygota</taxon>
        <taxon>Lepidoptera</taxon>
        <taxon>Glossata</taxon>
        <taxon>Ditrysia</taxon>
        <taxon>Papilionoidea</taxon>
        <taxon>Pieridae</taxon>
        <taxon>Pierinae</taxon>
        <taxon>Pieris</taxon>
    </lineage>
</organism>
<evidence type="ECO:0000313" key="5">
    <source>
        <dbReference type="EMBL" id="CAH4030611.1"/>
    </source>
</evidence>
<proteinExistence type="inferred from homology"/>
<dbReference type="PRINTS" id="PR00722">
    <property type="entry name" value="CHYMOTRYPSIN"/>
</dbReference>